<gene>
    <name evidence="1" type="ORF">NPIL_213811</name>
</gene>
<comment type="caution">
    <text evidence="1">The sequence shown here is derived from an EMBL/GenBank/DDBJ whole genome shotgun (WGS) entry which is preliminary data.</text>
</comment>
<proteinExistence type="predicted"/>
<protein>
    <submittedName>
        <fullName evidence="1">Uncharacterized protein</fullName>
    </submittedName>
</protein>
<name>A0A8X6TSI8_NEPPI</name>
<keyword evidence="2" id="KW-1185">Reference proteome</keyword>
<accession>A0A8X6TSI8</accession>
<dbReference type="AlphaFoldDB" id="A0A8X6TSI8"/>
<organism evidence="1 2">
    <name type="scientific">Nephila pilipes</name>
    <name type="common">Giant wood spider</name>
    <name type="synonym">Nephila maculata</name>
    <dbReference type="NCBI Taxonomy" id="299642"/>
    <lineage>
        <taxon>Eukaryota</taxon>
        <taxon>Metazoa</taxon>
        <taxon>Ecdysozoa</taxon>
        <taxon>Arthropoda</taxon>
        <taxon>Chelicerata</taxon>
        <taxon>Arachnida</taxon>
        <taxon>Araneae</taxon>
        <taxon>Araneomorphae</taxon>
        <taxon>Entelegynae</taxon>
        <taxon>Araneoidea</taxon>
        <taxon>Nephilidae</taxon>
        <taxon>Nephila</taxon>
    </lineage>
</organism>
<sequence length="116" mass="12955">MKNDSSTNASLCLLRLSYIEAVFSFHLPEHKRPALSEKSSAAGRGGIFIISGADLFLKILKLPALRYSLPQLFESVRGSKNEKGQRLELLIANFCFALTDSLGGDLEKEEIKKWRI</sequence>
<evidence type="ECO:0000313" key="2">
    <source>
        <dbReference type="Proteomes" id="UP000887013"/>
    </source>
</evidence>
<dbReference type="EMBL" id="BMAW01065638">
    <property type="protein sequence ID" value="GFT51284.1"/>
    <property type="molecule type" value="Genomic_DNA"/>
</dbReference>
<dbReference type="OrthoDB" id="10275615at2759"/>
<reference evidence="1" key="1">
    <citation type="submission" date="2020-08" db="EMBL/GenBank/DDBJ databases">
        <title>Multicomponent nature underlies the extraordinary mechanical properties of spider dragline silk.</title>
        <authorList>
            <person name="Kono N."/>
            <person name="Nakamura H."/>
            <person name="Mori M."/>
            <person name="Yoshida Y."/>
            <person name="Ohtoshi R."/>
            <person name="Malay A.D."/>
            <person name="Moran D.A.P."/>
            <person name="Tomita M."/>
            <person name="Numata K."/>
            <person name="Arakawa K."/>
        </authorList>
    </citation>
    <scope>NUCLEOTIDE SEQUENCE</scope>
</reference>
<evidence type="ECO:0000313" key="1">
    <source>
        <dbReference type="EMBL" id="GFT51284.1"/>
    </source>
</evidence>
<dbReference type="Proteomes" id="UP000887013">
    <property type="component" value="Unassembled WGS sequence"/>
</dbReference>